<accession>A0ACB9ZVX0</accession>
<comment type="caution">
    <text evidence="1">The sequence shown here is derived from an EMBL/GenBank/DDBJ whole genome shotgun (WGS) entry which is preliminary data.</text>
</comment>
<evidence type="ECO:0000313" key="1">
    <source>
        <dbReference type="EMBL" id="KAI5650372.1"/>
    </source>
</evidence>
<dbReference type="Proteomes" id="UP001060085">
    <property type="component" value="Linkage Group LG08"/>
</dbReference>
<protein>
    <submittedName>
        <fullName evidence="1">Uncharacterized protein</fullName>
    </submittedName>
</protein>
<reference evidence="2" key="1">
    <citation type="journal article" date="2023" name="Nat. Plants">
        <title>Single-cell RNA sequencing provides a high-resolution roadmap for understanding the multicellular compartmentation of specialized metabolism.</title>
        <authorList>
            <person name="Sun S."/>
            <person name="Shen X."/>
            <person name="Li Y."/>
            <person name="Li Y."/>
            <person name="Wang S."/>
            <person name="Li R."/>
            <person name="Zhang H."/>
            <person name="Shen G."/>
            <person name="Guo B."/>
            <person name="Wei J."/>
            <person name="Xu J."/>
            <person name="St-Pierre B."/>
            <person name="Chen S."/>
            <person name="Sun C."/>
        </authorList>
    </citation>
    <scope>NUCLEOTIDE SEQUENCE [LARGE SCALE GENOMIC DNA]</scope>
</reference>
<keyword evidence="2" id="KW-1185">Reference proteome</keyword>
<evidence type="ECO:0000313" key="2">
    <source>
        <dbReference type="Proteomes" id="UP001060085"/>
    </source>
</evidence>
<organism evidence="1 2">
    <name type="scientific">Catharanthus roseus</name>
    <name type="common">Madagascar periwinkle</name>
    <name type="synonym">Vinca rosea</name>
    <dbReference type="NCBI Taxonomy" id="4058"/>
    <lineage>
        <taxon>Eukaryota</taxon>
        <taxon>Viridiplantae</taxon>
        <taxon>Streptophyta</taxon>
        <taxon>Embryophyta</taxon>
        <taxon>Tracheophyta</taxon>
        <taxon>Spermatophyta</taxon>
        <taxon>Magnoliopsida</taxon>
        <taxon>eudicotyledons</taxon>
        <taxon>Gunneridae</taxon>
        <taxon>Pentapetalae</taxon>
        <taxon>asterids</taxon>
        <taxon>lamiids</taxon>
        <taxon>Gentianales</taxon>
        <taxon>Apocynaceae</taxon>
        <taxon>Rauvolfioideae</taxon>
        <taxon>Vinceae</taxon>
        <taxon>Catharanthinae</taxon>
        <taxon>Catharanthus</taxon>
    </lineage>
</organism>
<gene>
    <name evidence="1" type="ORF">M9H77_36377</name>
</gene>
<sequence>MEYFAVFLAVLFPGAMVALNHELLQTLPRFASLRIYCAGVWHNAAFCMVCALALFLLPLMLDPLYIHGESPMVLDVSPTSPLTGYLSARDLIISLGGRHIHTMQEWKETIALLNEQILQNFGSSTNLRQSMPTIDRKGYCVPHYLFKDSIPARVESNETTCPDELYAFASTTCLDSHTLDDVRTEENHSQGRGTIYCFNPKDVIELKKCGVGWDKALRNSSSCSCLEGESCFSPVQMPGLAWVEITYLSPSKGCIHPARNSFQENVDATVKNKSCVQSFVFVGDMISMGQSLHLTSYQPRWEFYIGTYLPDVLEKHLICAFHVSLTLAILNSLPLRKSYRFDLGLQWVFNRLQNESNVKTYLRHNSETRFDNSLGVFSRWRRHLGGDGSVLQFPLPKYKREISSAISARRDLHFHRNLPADFLSIVAVTIFSLSLQEFCYMAQANETLGEFRSKARILLYRAKFSNFVGLVVILLENFIGLGYFWVFFFFFLESKTGGFSPD</sequence>
<proteinExistence type="predicted"/>
<name>A0ACB9ZVX0_CATRO</name>
<dbReference type="EMBL" id="CM044708">
    <property type="protein sequence ID" value="KAI5650372.1"/>
    <property type="molecule type" value="Genomic_DNA"/>
</dbReference>